<organism evidence="1 2">
    <name type="scientific">Dreissena polymorpha</name>
    <name type="common">Zebra mussel</name>
    <name type="synonym">Mytilus polymorpha</name>
    <dbReference type="NCBI Taxonomy" id="45954"/>
    <lineage>
        <taxon>Eukaryota</taxon>
        <taxon>Metazoa</taxon>
        <taxon>Spiralia</taxon>
        <taxon>Lophotrochozoa</taxon>
        <taxon>Mollusca</taxon>
        <taxon>Bivalvia</taxon>
        <taxon>Autobranchia</taxon>
        <taxon>Heteroconchia</taxon>
        <taxon>Euheterodonta</taxon>
        <taxon>Imparidentia</taxon>
        <taxon>Neoheterodontei</taxon>
        <taxon>Myida</taxon>
        <taxon>Dreissenoidea</taxon>
        <taxon>Dreissenidae</taxon>
        <taxon>Dreissena</taxon>
    </lineage>
</organism>
<reference evidence="1" key="1">
    <citation type="journal article" date="2019" name="bioRxiv">
        <title>The Genome of the Zebra Mussel, Dreissena polymorpha: A Resource for Invasive Species Research.</title>
        <authorList>
            <person name="McCartney M.A."/>
            <person name="Auch B."/>
            <person name="Kono T."/>
            <person name="Mallez S."/>
            <person name="Zhang Y."/>
            <person name="Obille A."/>
            <person name="Becker A."/>
            <person name="Abrahante J.E."/>
            <person name="Garbe J."/>
            <person name="Badalamenti J.P."/>
            <person name="Herman A."/>
            <person name="Mangelson H."/>
            <person name="Liachko I."/>
            <person name="Sullivan S."/>
            <person name="Sone E.D."/>
            <person name="Koren S."/>
            <person name="Silverstein K.A.T."/>
            <person name="Beckman K.B."/>
            <person name="Gohl D.M."/>
        </authorList>
    </citation>
    <scope>NUCLEOTIDE SEQUENCE</scope>
    <source>
        <strain evidence="1">Duluth1</strain>
        <tissue evidence="1">Whole animal</tissue>
    </source>
</reference>
<comment type="caution">
    <text evidence="1">The sequence shown here is derived from an EMBL/GenBank/DDBJ whole genome shotgun (WGS) entry which is preliminary data.</text>
</comment>
<evidence type="ECO:0000313" key="1">
    <source>
        <dbReference type="EMBL" id="KAH3813584.1"/>
    </source>
</evidence>
<reference evidence="1" key="2">
    <citation type="submission" date="2020-11" db="EMBL/GenBank/DDBJ databases">
        <authorList>
            <person name="McCartney M.A."/>
            <person name="Auch B."/>
            <person name="Kono T."/>
            <person name="Mallez S."/>
            <person name="Becker A."/>
            <person name="Gohl D.M."/>
            <person name="Silverstein K.A.T."/>
            <person name="Koren S."/>
            <person name="Bechman K.B."/>
            <person name="Herman A."/>
            <person name="Abrahante J.E."/>
            <person name="Garbe J."/>
        </authorList>
    </citation>
    <scope>NUCLEOTIDE SEQUENCE</scope>
    <source>
        <strain evidence="1">Duluth1</strain>
        <tissue evidence="1">Whole animal</tissue>
    </source>
</reference>
<proteinExistence type="predicted"/>
<dbReference type="EMBL" id="JAIWYP010000006">
    <property type="protein sequence ID" value="KAH3813584.1"/>
    <property type="molecule type" value="Genomic_DNA"/>
</dbReference>
<accession>A0A9D4GDH4</accession>
<name>A0A9D4GDH4_DREPO</name>
<evidence type="ECO:0000313" key="2">
    <source>
        <dbReference type="Proteomes" id="UP000828390"/>
    </source>
</evidence>
<protein>
    <submittedName>
        <fullName evidence="1">Uncharacterized protein</fullName>
    </submittedName>
</protein>
<dbReference type="AlphaFoldDB" id="A0A9D4GDH4"/>
<gene>
    <name evidence="1" type="ORF">DPMN_142045</name>
</gene>
<keyword evidence="2" id="KW-1185">Reference proteome</keyword>
<dbReference type="Proteomes" id="UP000828390">
    <property type="component" value="Unassembled WGS sequence"/>
</dbReference>
<sequence>MGDYNPGQWCINPWWTFHGRLQPGAMVHLSTEWTSHGRLQPRAMVHLSMVDLSWEITTRVNGASIHGGPLLGDYNPGQWCIYPLSGHLMGDYNPGQWCINPWSTSHGRLQPGAMVHLSTEWTSHGRLQSGAMVHQSMVDLSWEITTRVNGASIHGGPLMGDYNGASIHGRPLMGDYNPGQWCIYPWWTSHGRLQPGAMVHLSMVDISWEIQPGSMVHQSMGDYNPGQWCINPWEITTRGNGASIHGRLQPRVIGASIHGRLQPGAMVHQSMGDYNPGQWCINPWEITTRGNGASIH</sequence>